<dbReference type="AlphaFoldDB" id="A0AAF0CVT6"/>
<feature type="domain" description="RecX third three-helical" evidence="8">
    <location>
        <begin position="153"/>
        <end position="198"/>
    </location>
</feature>
<dbReference type="Pfam" id="PF21982">
    <property type="entry name" value="RecX_HTH1"/>
    <property type="match status" value="1"/>
</dbReference>
<dbReference type="PANTHER" id="PTHR33602">
    <property type="entry name" value="REGULATORY PROTEIN RECX FAMILY PROTEIN"/>
    <property type="match status" value="1"/>
</dbReference>
<name>A0AAF0CVT6_9ENTE</name>
<comment type="similarity">
    <text evidence="3 6">Belongs to the RecX family.</text>
</comment>
<dbReference type="NCBIfam" id="NF010733">
    <property type="entry name" value="PRK14135.1"/>
    <property type="match status" value="1"/>
</dbReference>
<evidence type="ECO:0000256" key="6">
    <source>
        <dbReference type="HAMAP-Rule" id="MF_01114"/>
    </source>
</evidence>
<reference evidence="10" key="1">
    <citation type="submission" date="2022-10" db="EMBL/GenBank/DDBJ databases">
        <title>Vagococcus sp. isolated from poultry meat.</title>
        <authorList>
            <person name="Johansson P."/>
            <person name="Bjorkroth J."/>
        </authorList>
    </citation>
    <scope>NUCLEOTIDE SEQUENCE</scope>
    <source>
        <strain evidence="10">STAA11</strain>
    </source>
</reference>
<dbReference type="InterPro" id="IPR053926">
    <property type="entry name" value="RecX_HTH_1st"/>
</dbReference>
<feature type="domain" description="RecX first three-helical" evidence="9">
    <location>
        <begin position="61"/>
        <end position="99"/>
    </location>
</feature>
<dbReference type="KEGG" id="vie:OL234_02535"/>
<evidence type="ECO:0000259" key="8">
    <source>
        <dbReference type="Pfam" id="PF21981"/>
    </source>
</evidence>
<sequence>MEQVKRLEKVKANYYKVFLESGETFHISEDVLVRYRLLKGTELNSEQIAEITLQTQLDHGYQLALNYLSYQLRTKKEIRDYLSKKEITAENIPAIMKRLVDLKLVDDLVYGQSYVRTQARLGDKGPRVIREKLMQKGVSELIIDESLEEYPFESQLAVAKKVAEKAERKYERHSHTEKQRKIKQYLMSKGFSGDVITESLQALALEKDEEVEEDLLSLQGDKLWRKNQRFDAKKRKQKVTQSLYQKGFSFDLINDYIRNKEMEEEDGVND</sequence>
<dbReference type="GO" id="GO:0006282">
    <property type="term" value="P:regulation of DNA repair"/>
    <property type="evidence" value="ECO:0007669"/>
    <property type="project" value="UniProtKB-UniRule"/>
</dbReference>
<dbReference type="Gene3D" id="1.10.10.10">
    <property type="entry name" value="Winged helix-like DNA-binding domain superfamily/Winged helix DNA-binding domain"/>
    <property type="match status" value="4"/>
</dbReference>
<dbReference type="InterPro" id="IPR053925">
    <property type="entry name" value="RecX_HTH_3rd"/>
</dbReference>
<organism evidence="10 11">
    <name type="scientific">Vagococcus intermedius</name>
    <dbReference type="NCBI Taxonomy" id="2991418"/>
    <lineage>
        <taxon>Bacteria</taxon>
        <taxon>Bacillati</taxon>
        <taxon>Bacillota</taxon>
        <taxon>Bacilli</taxon>
        <taxon>Lactobacillales</taxon>
        <taxon>Enterococcaceae</taxon>
        <taxon>Vagococcus</taxon>
    </lineage>
</organism>
<comment type="subcellular location">
    <subcellularLocation>
        <location evidence="2 6">Cytoplasm</location>
    </subcellularLocation>
</comment>
<evidence type="ECO:0000256" key="5">
    <source>
        <dbReference type="ARBA" id="ARBA00022490"/>
    </source>
</evidence>
<evidence type="ECO:0000259" key="9">
    <source>
        <dbReference type="Pfam" id="PF21982"/>
    </source>
</evidence>
<dbReference type="Pfam" id="PF21981">
    <property type="entry name" value="RecX_HTH3"/>
    <property type="match status" value="2"/>
</dbReference>
<comment type="function">
    <text evidence="1 6">Modulates RecA activity.</text>
</comment>
<dbReference type="Pfam" id="PF02631">
    <property type="entry name" value="RecX_HTH2"/>
    <property type="match status" value="1"/>
</dbReference>
<evidence type="ECO:0000256" key="1">
    <source>
        <dbReference type="ARBA" id="ARBA00003529"/>
    </source>
</evidence>
<dbReference type="GO" id="GO:0005737">
    <property type="term" value="C:cytoplasm"/>
    <property type="evidence" value="ECO:0007669"/>
    <property type="project" value="UniProtKB-SubCell"/>
</dbReference>
<evidence type="ECO:0000256" key="4">
    <source>
        <dbReference type="ARBA" id="ARBA00018111"/>
    </source>
</evidence>
<gene>
    <name evidence="6 10" type="primary">recX</name>
    <name evidence="10" type="ORF">OL234_02535</name>
</gene>
<keyword evidence="11" id="KW-1185">Reference proteome</keyword>
<dbReference type="HAMAP" id="MF_01114">
    <property type="entry name" value="RecX"/>
    <property type="match status" value="1"/>
</dbReference>
<dbReference type="PANTHER" id="PTHR33602:SF1">
    <property type="entry name" value="REGULATORY PROTEIN RECX FAMILY PROTEIN"/>
    <property type="match status" value="1"/>
</dbReference>
<dbReference type="InterPro" id="IPR003783">
    <property type="entry name" value="Regulatory_RecX"/>
</dbReference>
<evidence type="ECO:0000259" key="7">
    <source>
        <dbReference type="Pfam" id="PF02631"/>
    </source>
</evidence>
<evidence type="ECO:0000256" key="2">
    <source>
        <dbReference type="ARBA" id="ARBA00004496"/>
    </source>
</evidence>
<dbReference type="RefSeq" id="WP_275469608.1">
    <property type="nucleotide sequence ID" value="NZ_CP110232.1"/>
</dbReference>
<dbReference type="Proteomes" id="UP001179647">
    <property type="component" value="Chromosome"/>
</dbReference>
<dbReference type="InterPro" id="IPR053924">
    <property type="entry name" value="RecX_HTH_2nd"/>
</dbReference>
<evidence type="ECO:0000256" key="3">
    <source>
        <dbReference type="ARBA" id="ARBA00009695"/>
    </source>
</evidence>
<keyword evidence="5 6" id="KW-0963">Cytoplasm</keyword>
<accession>A0AAF0CVT6</accession>
<evidence type="ECO:0000313" key="10">
    <source>
        <dbReference type="EMBL" id="WEG73808.1"/>
    </source>
</evidence>
<protein>
    <recommendedName>
        <fullName evidence="4 6">Regulatory protein RecX</fullName>
    </recommendedName>
</protein>
<dbReference type="InterPro" id="IPR036388">
    <property type="entry name" value="WH-like_DNA-bd_sf"/>
</dbReference>
<dbReference type="EMBL" id="CP110232">
    <property type="protein sequence ID" value="WEG73808.1"/>
    <property type="molecule type" value="Genomic_DNA"/>
</dbReference>
<feature type="domain" description="RecX second three-helical" evidence="7">
    <location>
        <begin position="106"/>
        <end position="147"/>
    </location>
</feature>
<feature type="domain" description="RecX third three-helical" evidence="8">
    <location>
        <begin position="212"/>
        <end position="257"/>
    </location>
</feature>
<proteinExistence type="inferred from homology"/>
<evidence type="ECO:0000313" key="11">
    <source>
        <dbReference type="Proteomes" id="UP001179647"/>
    </source>
</evidence>